<evidence type="ECO:0000259" key="4">
    <source>
        <dbReference type="Pfam" id="PF14300"/>
    </source>
</evidence>
<dbReference type="InterPro" id="IPR025402">
    <property type="entry name" value="DMP19_C"/>
</dbReference>
<dbReference type="RefSeq" id="WP_341402583.1">
    <property type="nucleotide sequence ID" value="NZ_JBBUKT010000001.1"/>
</dbReference>
<dbReference type="Gene3D" id="1.25.10.10">
    <property type="entry name" value="Leucine-rich Repeat Variant"/>
    <property type="match status" value="1"/>
</dbReference>
<proteinExistence type="predicted"/>
<feature type="region of interest" description="Disordered" evidence="2">
    <location>
        <begin position="20"/>
        <end position="39"/>
    </location>
</feature>
<organism evidence="5 6">
    <name type="scientific">Luteolibacter soli</name>
    <dbReference type="NCBI Taxonomy" id="3135280"/>
    <lineage>
        <taxon>Bacteria</taxon>
        <taxon>Pseudomonadati</taxon>
        <taxon>Verrucomicrobiota</taxon>
        <taxon>Verrucomicrobiia</taxon>
        <taxon>Verrucomicrobiales</taxon>
        <taxon>Verrucomicrobiaceae</taxon>
        <taxon>Luteolibacter</taxon>
    </lineage>
</organism>
<dbReference type="Proteomes" id="UP001371305">
    <property type="component" value="Unassembled WGS sequence"/>
</dbReference>
<evidence type="ECO:0000256" key="2">
    <source>
        <dbReference type="SAM" id="MobiDB-lite"/>
    </source>
</evidence>
<protein>
    <submittedName>
        <fullName evidence="5">DUF4375 domain-containing protein</fullName>
    </submittedName>
</protein>
<name>A0ABU9ANC4_9BACT</name>
<feature type="domain" description="DNA mimic protein DMP19 C-terminal" evidence="4">
    <location>
        <begin position="502"/>
        <end position="615"/>
    </location>
</feature>
<keyword evidence="6" id="KW-1185">Reference proteome</keyword>
<evidence type="ECO:0000256" key="1">
    <source>
        <dbReference type="SAM" id="Coils"/>
    </source>
</evidence>
<accession>A0ABU9ANC4</accession>
<dbReference type="EMBL" id="JBBUKT010000001">
    <property type="protein sequence ID" value="MEK7949161.1"/>
    <property type="molecule type" value="Genomic_DNA"/>
</dbReference>
<feature type="chain" id="PRO_5047260558" evidence="3">
    <location>
        <begin position="20"/>
        <end position="621"/>
    </location>
</feature>
<feature type="coiled-coil region" evidence="1">
    <location>
        <begin position="584"/>
        <end position="611"/>
    </location>
</feature>
<dbReference type="Pfam" id="PF14300">
    <property type="entry name" value="DMP19"/>
    <property type="match status" value="1"/>
</dbReference>
<gene>
    <name evidence="5" type="ORF">WKV53_01565</name>
</gene>
<dbReference type="SUPFAM" id="SSF48371">
    <property type="entry name" value="ARM repeat"/>
    <property type="match status" value="1"/>
</dbReference>
<evidence type="ECO:0000313" key="6">
    <source>
        <dbReference type="Proteomes" id="UP001371305"/>
    </source>
</evidence>
<reference evidence="5 6" key="1">
    <citation type="submission" date="2024-04" db="EMBL/GenBank/DDBJ databases">
        <title>Luteolibacter sp. isolated from soil.</title>
        <authorList>
            <person name="An J."/>
        </authorList>
    </citation>
    <scope>NUCLEOTIDE SEQUENCE [LARGE SCALE GENOMIC DNA]</scope>
    <source>
        <strain evidence="5 6">Y139</strain>
    </source>
</reference>
<keyword evidence="1" id="KW-0175">Coiled coil</keyword>
<comment type="caution">
    <text evidence="5">The sequence shown here is derived from an EMBL/GenBank/DDBJ whole genome shotgun (WGS) entry which is preliminary data.</text>
</comment>
<feature type="signal peptide" evidence="3">
    <location>
        <begin position="1"/>
        <end position="19"/>
    </location>
</feature>
<evidence type="ECO:0000256" key="3">
    <source>
        <dbReference type="SAM" id="SignalP"/>
    </source>
</evidence>
<keyword evidence="3" id="KW-0732">Signal</keyword>
<dbReference type="InterPro" id="IPR011989">
    <property type="entry name" value="ARM-like"/>
</dbReference>
<dbReference type="InterPro" id="IPR016024">
    <property type="entry name" value="ARM-type_fold"/>
</dbReference>
<dbReference type="Gene3D" id="1.20.1420.60">
    <property type="match status" value="1"/>
</dbReference>
<evidence type="ECO:0000313" key="5">
    <source>
        <dbReference type="EMBL" id="MEK7949161.1"/>
    </source>
</evidence>
<sequence>MNRRLLVTIGLLLIAGVSAQDKPPVDPPSPPKQEHLPIPADWPGVEYAEVRAYLYNPGDNAENLILENGKLHAEVVNPEGIKLDATHTERLLATFRGKAPDGAGVGCFTPHHGFVFYDRDGKPVADVTACFLCEIGVANPGSHSMTTWEFNSLARLVQDLGLPVFKDPTEAEAHFIGLARHWPDAKVKAAIDKYLFDGAKENVMDRSALVTLLQGLGERTHPFLLAYLADENLRTGWLKKDPAAPFMGTLLGRLCDSFGDTPPAAVIPLLAPLLDGADVAARCKAAEVIAKTGVPELIPQIRKALADSREDLSDALILPPPTSDEKPPSSGITVYRCAFAGLQVALDRGTLHPEAKDQLFPDVKALGGIFDEQGWAKALIQMNSNRAMEFFLSPEMFNPDSPRLSAVMRTLCEMNLQIPRERLLTLCGELRSKHLGEDQKWIMKPALLLLGRQRHPDDLELLRGMGDETLASDALAGLLAWHGLEGYRERLAKQESEKGFAALNEPQRLHFAAEKFDSIRLCFGNPNIGGYFSGAGGEQWRDALAGLKALKQDALAAILEEAVAKFGEEGPDKDAETRRKQIAALEEKHAFDELEARLQEATNQLDLSLDRFAIEHAESFK</sequence>